<name>A0A8H7U1D6_9APHY</name>
<protein>
    <submittedName>
        <fullName evidence="1">Uncharacterized protein</fullName>
    </submittedName>
</protein>
<dbReference type="AlphaFoldDB" id="A0A8H7U1D6"/>
<dbReference type="EMBL" id="JADOXO010000140">
    <property type="protein sequence ID" value="KAF9812127.1"/>
    <property type="molecule type" value="Genomic_DNA"/>
</dbReference>
<evidence type="ECO:0000313" key="1">
    <source>
        <dbReference type="EMBL" id="KAF9812127.1"/>
    </source>
</evidence>
<comment type="caution">
    <text evidence="1">The sequence shown here is derived from an EMBL/GenBank/DDBJ whole genome shotgun (WGS) entry which is preliminary data.</text>
</comment>
<reference evidence="1" key="1">
    <citation type="submission" date="2020-11" db="EMBL/GenBank/DDBJ databases">
        <authorList>
            <person name="Koelle M."/>
            <person name="Horta M.A.C."/>
            <person name="Nowrousian M."/>
            <person name="Ohm R.A."/>
            <person name="Benz P."/>
            <person name="Pilgard A."/>
        </authorList>
    </citation>
    <scope>NUCLEOTIDE SEQUENCE</scope>
    <source>
        <strain evidence="1">FPRL280</strain>
    </source>
</reference>
<proteinExistence type="predicted"/>
<sequence>MDRPVTAKPILIDLPSQSIHLGKVGQKLAAGVGSSAETSTSGRVR</sequence>
<reference evidence="1" key="2">
    <citation type="journal article" name="Front. Microbiol.">
        <title>Degradative Capacity of Two Strains of Rhodonia placenta: From Phenotype to Genotype.</title>
        <authorList>
            <person name="Kolle M."/>
            <person name="Horta M.A.C."/>
            <person name="Nowrousian M."/>
            <person name="Ohm R.A."/>
            <person name="Benz J.P."/>
            <person name="Pilgard A."/>
        </authorList>
    </citation>
    <scope>NUCLEOTIDE SEQUENCE</scope>
    <source>
        <strain evidence="1">FPRL280</strain>
    </source>
</reference>
<gene>
    <name evidence="1" type="ORF">IEO21_06360</name>
</gene>
<evidence type="ECO:0000313" key="2">
    <source>
        <dbReference type="Proteomes" id="UP000639403"/>
    </source>
</evidence>
<dbReference type="Proteomes" id="UP000639403">
    <property type="component" value="Unassembled WGS sequence"/>
</dbReference>
<accession>A0A8H7U1D6</accession>
<organism evidence="1 2">
    <name type="scientific">Rhodonia placenta</name>
    <dbReference type="NCBI Taxonomy" id="104341"/>
    <lineage>
        <taxon>Eukaryota</taxon>
        <taxon>Fungi</taxon>
        <taxon>Dikarya</taxon>
        <taxon>Basidiomycota</taxon>
        <taxon>Agaricomycotina</taxon>
        <taxon>Agaricomycetes</taxon>
        <taxon>Polyporales</taxon>
        <taxon>Adustoporiaceae</taxon>
        <taxon>Rhodonia</taxon>
    </lineage>
</organism>